<evidence type="ECO:0000313" key="4">
    <source>
        <dbReference type="Proteomes" id="UP000002051"/>
    </source>
</evidence>
<dbReference type="HOGENOM" id="CLU_142501_0_0_1"/>
<dbReference type="Proteomes" id="UP000002051">
    <property type="component" value="Chromosome 2"/>
</dbReference>
<reference evidence="2 4" key="2">
    <citation type="journal article" date="2014" name="BMC Genomics">
        <title>An improved genome release (version Mt4.0) for the model legume Medicago truncatula.</title>
        <authorList>
            <person name="Tang H."/>
            <person name="Krishnakumar V."/>
            <person name="Bidwell S."/>
            <person name="Rosen B."/>
            <person name="Chan A."/>
            <person name="Zhou S."/>
            <person name="Gentzbittel L."/>
            <person name="Childs K.L."/>
            <person name="Yandell M."/>
            <person name="Gundlach H."/>
            <person name="Mayer K.F."/>
            <person name="Schwartz D.C."/>
            <person name="Town C.D."/>
        </authorList>
    </citation>
    <scope>GENOME REANNOTATION</scope>
    <source>
        <strain evidence="3 4">cv. Jemalong A17</strain>
    </source>
</reference>
<name>G7ITW9_MEDTR</name>
<proteinExistence type="predicted"/>
<protein>
    <submittedName>
        <fullName evidence="2 3">Uncharacterized protein</fullName>
    </submittedName>
</protein>
<dbReference type="EMBL" id="CM001218">
    <property type="protein sequence ID" value="AES67213.1"/>
    <property type="molecule type" value="Genomic_DNA"/>
</dbReference>
<keyword evidence="4" id="KW-1185">Reference proteome</keyword>
<gene>
    <name evidence="2" type="ordered locus">MTR_2g088110</name>
</gene>
<sequence>MGTRKVKPVLGGPSTSRLEQSHKQEKHHTLTQNLKEMGLWVLLLIRCSTFTILSDVGHITHTCKPTLPLKCESIDRRPQSHPSSNRGSDTTVGSQGELGGPSTSRLEQPYKQERHHTLTQNLKAMSLWVPLLIRCSTFTILFDVGHITHTCKPTKI</sequence>
<feature type="region of interest" description="Disordered" evidence="1">
    <location>
        <begin position="74"/>
        <end position="109"/>
    </location>
</feature>
<organism evidence="2 4">
    <name type="scientific">Medicago truncatula</name>
    <name type="common">Barrel medic</name>
    <name type="synonym">Medicago tribuloides</name>
    <dbReference type="NCBI Taxonomy" id="3880"/>
    <lineage>
        <taxon>Eukaryota</taxon>
        <taxon>Viridiplantae</taxon>
        <taxon>Streptophyta</taxon>
        <taxon>Embryophyta</taxon>
        <taxon>Tracheophyta</taxon>
        <taxon>Spermatophyta</taxon>
        <taxon>Magnoliopsida</taxon>
        <taxon>eudicotyledons</taxon>
        <taxon>Gunneridae</taxon>
        <taxon>Pentapetalae</taxon>
        <taxon>rosids</taxon>
        <taxon>fabids</taxon>
        <taxon>Fabales</taxon>
        <taxon>Fabaceae</taxon>
        <taxon>Papilionoideae</taxon>
        <taxon>50 kb inversion clade</taxon>
        <taxon>NPAAA clade</taxon>
        <taxon>Hologalegina</taxon>
        <taxon>IRL clade</taxon>
        <taxon>Trifolieae</taxon>
        <taxon>Medicago</taxon>
    </lineage>
</organism>
<evidence type="ECO:0000313" key="3">
    <source>
        <dbReference type="EnsemblPlants" id="AES67213"/>
    </source>
</evidence>
<reference evidence="2 4" key="1">
    <citation type="journal article" date="2011" name="Nature">
        <title>The Medicago genome provides insight into the evolution of rhizobial symbioses.</title>
        <authorList>
            <person name="Young N.D."/>
            <person name="Debelle F."/>
            <person name="Oldroyd G.E."/>
            <person name="Geurts R."/>
            <person name="Cannon S.B."/>
            <person name="Udvardi M.K."/>
            <person name="Benedito V.A."/>
            <person name="Mayer K.F."/>
            <person name="Gouzy J."/>
            <person name="Schoof H."/>
            <person name="Van de Peer Y."/>
            <person name="Proost S."/>
            <person name="Cook D.R."/>
            <person name="Meyers B.C."/>
            <person name="Spannagl M."/>
            <person name="Cheung F."/>
            <person name="De Mita S."/>
            <person name="Krishnakumar V."/>
            <person name="Gundlach H."/>
            <person name="Zhou S."/>
            <person name="Mudge J."/>
            <person name="Bharti A.K."/>
            <person name="Murray J.D."/>
            <person name="Naoumkina M.A."/>
            <person name="Rosen B."/>
            <person name="Silverstein K.A."/>
            <person name="Tang H."/>
            <person name="Rombauts S."/>
            <person name="Zhao P.X."/>
            <person name="Zhou P."/>
            <person name="Barbe V."/>
            <person name="Bardou P."/>
            <person name="Bechner M."/>
            <person name="Bellec A."/>
            <person name="Berger A."/>
            <person name="Berges H."/>
            <person name="Bidwell S."/>
            <person name="Bisseling T."/>
            <person name="Choisne N."/>
            <person name="Couloux A."/>
            <person name="Denny R."/>
            <person name="Deshpande S."/>
            <person name="Dai X."/>
            <person name="Doyle J.J."/>
            <person name="Dudez A.M."/>
            <person name="Farmer A.D."/>
            <person name="Fouteau S."/>
            <person name="Franken C."/>
            <person name="Gibelin C."/>
            <person name="Gish J."/>
            <person name="Goldstein S."/>
            <person name="Gonzalez A.J."/>
            <person name="Green P.J."/>
            <person name="Hallab A."/>
            <person name="Hartog M."/>
            <person name="Hua A."/>
            <person name="Humphray S.J."/>
            <person name="Jeong D.H."/>
            <person name="Jing Y."/>
            <person name="Jocker A."/>
            <person name="Kenton S.M."/>
            <person name="Kim D.J."/>
            <person name="Klee K."/>
            <person name="Lai H."/>
            <person name="Lang C."/>
            <person name="Lin S."/>
            <person name="Macmil S.L."/>
            <person name="Magdelenat G."/>
            <person name="Matthews L."/>
            <person name="McCorrison J."/>
            <person name="Monaghan E.L."/>
            <person name="Mun J.H."/>
            <person name="Najar F.Z."/>
            <person name="Nicholson C."/>
            <person name="Noirot C."/>
            <person name="O'Bleness M."/>
            <person name="Paule C.R."/>
            <person name="Poulain J."/>
            <person name="Prion F."/>
            <person name="Qin B."/>
            <person name="Qu C."/>
            <person name="Retzel E.F."/>
            <person name="Riddle C."/>
            <person name="Sallet E."/>
            <person name="Samain S."/>
            <person name="Samson N."/>
            <person name="Sanders I."/>
            <person name="Saurat O."/>
            <person name="Scarpelli C."/>
            <person name="Schiex T."/>
            <person name="Segurens B."/>
            <person name="Severin A.J."/>
            <person name="Sherrier D.J."/>
            <person name="Shi R."/>
            <person name="Sims S."/>
            <person name="Singer S.R."/>
            <person name="Sinharoy S."/>
            <person name="Sterck L."/>
            <person name="Viollet A."/>
            <person name="Wang B.B."/>
            <person name="Wang K."/>
            <person name="Wang M."/>
            <person name="Wang X."/>
            <person name="Warfsmann J."/>
            <person name="Weissenbach J."/>
            <person name="White D.D."/>
            <person name="White J.D."/>
            <person name="Wiley G.B."/>
            <person name="Wincker P."/>
            <person name="Xing Y."/>
            <person name="Yang L."/>
            <person name="Yao Z."/>
            <person name="Ying F."/>
            <person name="Zhai J."/>
            <person name="Zhou L."/>
            <person name="Zuber A."/>
            <person name="Denarie J."/>
            <person name="Dixon R.A."/>
            <person name="May G.D."/>
            <person name="Schwartz D.C."/>
            <person name="Rogers J."/>
            <person name="Quetier F."/>
            <person name="Town C.D."/>
            <person name="Roe B.A."/>
        </authorList>
    </citation>
    <scope>NUCLEOTIDE SEQUENCE [LARGE SCALE GENOMIC DNA]</scope>
    <source>
        <strain evidence="2">A17</strain>
        <strain evidence="3 4">cv. Jemalong A17</strain>
    </source>
</reference>
<evidence type="ECO:0000313" key="2">
    <source>
        <dbReference type="EMBL" id="AES67213.1"/>
    </source>
</evidence>
<dbReference type="EnsemblPlants" id="AES67213">
    <property type="protein sequence ID" value="AES67213"/>
    <property type="gene ID" value="MTR_2g088110"/>
</dbReference>
<feature type="region of interest" description="Disordered" evidence="1">
    <location>
        <begin position="1"/>
        <end position="29"/>
    </location>
</feature>
<accession>G7ITW9</accession>
<feature type="compositionally biased region" description="Polar residues" evidence="1">
    <location>
        <begin position="80"/>
        <end position="94"/>
    </location>
</feature>
<dbReference type="AlphaFoldDB" id="G7ITW9"/>
<evidence type="ECO:0000256" key="1">
    <source>
        <dbReference type="SAM" id="MobiDB-lite"/>
    </source>
</evidence>
<reference evidence="3" key="3">
    <citation type="submission" date="2015-04" db="UniProtKB">
        <authorList>
            <consortium name="EnsemblPlants"/>
        </authorList>
    </citation>
    <scope>IDENTIFICATION</scope>
    <source>
        <strain evidence="3">cv. Jemalong A17</strain>
    </source>
</reference>
<dbReference type="PaxDb" id="3880-AES67213"/>